<feature type="region of interest" description="Disordered" evidence="1">
    <location>
        <begin position="1"/>
        <end position="21"/>
    </location>
</feature>
<proteinExistence type="predicted"/>
<evidence type="ECO:0000256" key="1">
    <source>
        <dbReference type="SAM" id="MobiDB-lite"/>
    </source>
</evidence>
<dbReference type="AlphaFoldDB" id="A0AAN9LIN7"/>
<sequence>MVSSGKRPINSDKERGPCGGEMVQTRQKDASCCEPGLGFLPDLSFTVSQELSATISRASKRVGVGVTVWYLQLQGIGGIVLVSALHCALPVHSY</sequence>
<reference evidence="2 3" key="1">
    <citation type="submission" date="2024-01" db="EMBL/GenBank/DDBJ databases">
        <title>The genomes of 5 underutilized Papilionoideae crops provide insights into root nodulation and disease resistanc.</title>
        <authorList>
            <person name="Jiang F."/>
        </authorList>
    </citation>
    <scope>NUCLEOTIDE SEQUENCE [LARGE SCALE GENOMIC DNA]</scope>
    <source>
        <strain evidence="2">LVBAO_FW01</strain>
        <tissue evidence="2">Leaves</tissue>
    </source>
</reference>
<comment type="caution">
    <text evidence="2">The sequence shown here is derived from an EMBL/GenBank/DDBJ whole genome shotgun (WGS) entry which is preliminary data.</text>
</comment>
<organism evidence="2 3">
    <name type="scientific">Canavalia gladiata</name>
    <name type="common">Sword bean</name>
    <name type="synonym">Dolichos gladiatus</name>
    <dbReference type="NCBI Taxonomy" id="3824"/>
    <lineage>
        <taxon>Eukaryota</taxon>
        <taxon>Viridiplantae</taxon>
        <taxon>Streptophyta</taxon>
        <taxon>Embryophyta</taxon>
        <taxon>Tracheophyta</taxon>
        <taxon>Spermatophyta</taxon>
        <taxon>Magnoliopsida</taxon>
        <taxon>eudicotyledons</taxon>
        <taxon>Gunneridae</taxon>
        <taxon>Pentapetalae</taxon>
        <taxon>rosids</taxon>
        <taxon>fabids</taxon>
        <taxon>Fabales</taxon>
        <taxon>Fabaceae</taxon>
        <taxon>Papilionoideae</taxon>
        <taxon>50 kb inversion clade</taxon>
        <taxon>NPAAA clade</taxon>
        <taxon>indigoferoid/millettioid clade</taxon>
        <taxon>Phaseoleae</taxon>
        <taxon>Canavalia</taxon>
    </lineage>
</organism>
<evidence type="ECO:0000313" key="3">
    <source>
        <dbReference type="Proteomes" id="UP001367508"/>
    </source>
</evidence>
<keyword evidence="3" id="KW-1185">Reference proteome</keyword>
<evidence type="ECO:0000313" key="2">
    <source>
        <dbReference type="EMBL" id="KAK7336674.1"/>
    </source>
</evidence>
<protein>
    <submittedName>
        <fullName evidence="2">Uncharacterized protein</fullName>
    </submittedName>
</protein>
<dbReference type="EMBL" id="JAYMYQ010000004">
    <property type="protein sequence ID" value="KAK7336674.1"/>
    <property type="molecule type" value="Genomic_DNA"/>
</dbReference>
<name>A0AAN9LIN7_CANGL</name>
<accession>A0AAN9LIN7</accession>
<gene>
    <name evidence="2" type="ORF">VNO77_17220</name>
</gene>
<dbReference type="Proteomes" id="UP001367508">
    <property type="component" value="Unassembled WGS sequence"/>
</dbReference>